<keyword evidence="1" id="KW-0812">Transmembrane</keyword>
<name>A0A558AKY2_9PSEU</name>
<accession>A0A558AKY2</accession>
<feature type="transmembrane region" description="Helical" evidence="1">
    <location>
        <begin position="103"/>
        <end position="123"/>
    </location>
</feature>
<keyword evidence="1" id="KW-0472">Membrane</keyword>
<proteinExistence type="predicted"/>
<dbReference type="AlphaFoldDB" id="A0A558AKY2"/>
<reference evidence="2 3" key="2">
    <citation type="submission" date="2019-08" db="EMBL/GenBank/DDBJ databases">
        <title>Amycolatopsis acidicola sp. nov., isolated from peat swamp forest soil.</title>
        <authorList>
            <person name="Srisuk N."/>
        </authorList>
    </citation>
    <scope>NUCLEOTIDE SEQUENCE [LARGE SCALE GENOMIC DNA]</scope>
    <source>
        <strain evidence="2 3">TBRC 6029</strain>
    </source>
</reference>
<dbReference type="EMBL" id="VJWX01000532">
    <property type="protein sequence ID" value="TVT24861.1"/>
    <property type="molecule type" value="Genomic_DNA"/>
</dbReference>
<feature type="transmembrane region" description="Helical" evidence="1">
    <location>
        <begin position="71"/>
        <end position="91"/>
    </location>
</feature>
<protein>
    <submittedName>
        <fullName evidence="2">Esterase</fullName>
    </submittedName>
</protein>
<dbReference type="OrthoDB" id="3723842at2"/>
<dbReference type="InterPro" id="IPR000801">
    <property type="entry name" value="Esterase-like"/>
</dbReference>
<dbReference type="Pfam" id="PF00756">
    <property type="entry name" value="Esterase"/>
    <property type="match status" value="1"/>
</dbReference>
<dbReference type="InterPro" id="IPR029058">
    <property type="entry name" value="AB_hydrolase_fold"/>
</dbReference>
<dbReference type="PANTHER" id="PTHR48098">
    <property type="entry name" value="ENTEROCHELIN ESTERASE-RELATED"/>
    <property type="match status" value="1"/>
</dbReference>
<dbReference type="Proteomes" id="UP000320011">
    <property type="component" value="Unassembled WGS sequence"/>
</dbReference>
<dbReference type="SUPFAM" id="SSF53474">
    <property type="entry name" value="alpha/beta-Hydrolases"/>
    <property type="match status" value="1"/>
</dbReference>
<dbReference type="PANTHER" id="PTHR48098:SF1">
    <property type="entry name" value="DIACYLGLYCEROL ACYLTRANSFERASE_MYCOLYLTRANSFERASE AG85A"/>
    <property type="match status" value="1"/>
</dbReference>
<feature type="transmembrane region" description="Helical" evidence="1">
    <location>
        <begin position="12"/>
        <end position="30"/>
    </location>
</feature>
<keyword evidence="3" id="KW-1185">Reference proteome</keyword>
<sequence length="436" mass="46801">MRDVLDWSLVYGVLPAVLSGFGVLAGVLLLARRRRTWWLRVVPLLAGAAAVVTLASAWVVDVAWRPFPDPVPWRVVAWCGVGVFAIALAIASFPGTRWWRRGGAVAAAVLVLLTCAVKINAYYGQFPTLRTVFGLPSADQVAFADNAAWVASPFLPQPGKAMLDGWVPPADMPGHGAVSQVRIPPAVSGFAARDAYVYLPPAYLTAHRPLLPVLVLLHGQPGAPVDWIDGGRLGDMMDGFASAHHGLAPVVVVADDTGTELGNPLCLDSRLGNSESYLTVDVPDWIKKTLQVDQDSRHWAVAGFSYGGTCSLQLALRRPDLFPTFVDISGQTEPTLGTRSSTVQEAFGGDESRFRAVNPADEVAARTYPGTAGMITAGDADGEYLPQQQEVYAYCRRARLDVGWLEVPGGHTWQAWGAGLERSLGWLAVRTGLVAR</sequence>
<evidence type="ECO:0000313" key="2">
    <source>
        <dbReference type="EMBL" id="TVT24861.1"/>
    </source>
</evidence>
<evidence type="ECO:0000256" key="1">
    <source>
        <dbReference type="SAM" id="Phobius"/>
    </source>
</evidence>
<dbReference type="InterPro" id="IPR050583">
    <property type="entry name" value="Mycobacterial_A85_antigen"/>
</dbReference>
<feature type="transmembrane region" description="Helical" evidence="1">
    <location>
        <begin position="37"/>
        <end position="59"/>
    </location>
</feature>
<dbReference type="GO" id="GO:0016747">
    <property type="term" value="F:acyltransferase activity, transferring groups other than amino-acyl groups"/>
    <property type="evidence" value="ECO:0007669"/>
    <property type="project" value="TreeGrafter"/>
</dbReference>
<comment type="caution">
    <text evidence="2">The sequence shown here is derived from an EMBL/GenBank/DDBJ whole genome shotgun (WGS) entry which is preliminary data.</text>
</comment>
<dbReference type="Gene3D" id="3.40.50.1820">
    <property type="entry name" value="alpha/beta hydrolase"/>
    <property type="match status" value="1"/>
</dbReference>
<keyword evidence="1" id="KW-1133">Transmembrane helix</keyword>
<dbReference type="RefSeq" id="WP_144592651.1">
    <property type="nucleotide sequence ID" value="NZ_VJWX01000532.1"/>
</dbReference>
<reference evidence="2 3" key="1">
    <citation type="submission" date="2019-07" db="EMBL/GenBank/DDBJ databases">
        <authorList>
            <person name="Duangmal K."/>
            <person name="Teo W.F.A."/>
        </authorList>
    </citation>
    <scope>NUCLEOTIDE SEQUENCE [LARGE SCALE GENOMIC DNA]</scope>
    <source>
        <strain evidence="2 3">TBRC 6029</strain>
    </source>
</reference>
<evidence type="ECO:0000313" key="3">
    <source>
        <dbReference type="Proteomes" id="UP000320011"/>
    </source>
</evidence>
<gene>
    <name evidence="2" type="ORF">FNH05_32400</name>
</gene>
<organism evidence="2 3">
    <name type="scientific">Amycolatopsis rhizosphaerae</name>
    <dbReference type="NCBI Taxonomy" id="2053003"/>
    <lineage>
        <taxon>Bacteria</taxon>
        <taxon>Bacillati</taxon>
        <taxon>Actinomycetota</taxon>
        <taxon>Actinomycetes</taxon>
        <taxon>Pseudonocardiales</taxon>
        <taxon>Pseudonocardiaceae</taxon>
        <taxon>Amycolatopsis</taxon>
    </lineage>
</organism>